<dbReference type="EMBL" id="DYUD01000017">
    <property type="protein sequence ID" value="HJG88928.1"/>
    <property type="molecule type" value="Genomic_DNA"/>
</dbReference>
<dbReference type="Pfam" id="PF03729">
    <property type="entry name" value="DUF308"/>
    <property type="match status" value="1"/>
</dbReference>
<protein>
    <submittedName>
        <fullName evidence="2">DUF308 domain-containing protein</fullName>
    </submittedName>
</protein>
<dbReference type="AlphaFoldDB" id="A0A921SUS9"/>
<keyword evidence="1" id="KW-0472">Membrane</keyword>
<gene>
    <name evidence="2" type="ORF">K8U91_05575</name>
</gene>
<reference evidence="2" key="2">
    <citation type="submission" date="2021-09" db="EMBL/GenBank/DDBJ databases">
        <authorList>
            <person name="Gilroy R."/>
        </authorList>
    </citation>
    <scope>NUCLEOTIDE SEQUENCE</scope>
    <source>
        <strain evidence="2">CHK121-7720</strain>
    </source>
</reference>
<evidence type="ECO:0000313" key="3">
    <source>
        <dbReference type="Proteomes" id="UP000757103"/>
    </source>
</evidence>
<proteinExistence type="predicted"/>
<feature type="transmembrane region" description="Helical" evidence="1">
    <location>
        <begin position="65"/>
        <end position="83"/>
    </location>
</feature>
<accession>A0A921SUS9</accession>
<dbReference type="RefSeq" id="WP_273305949.1">
    <property type="nucleotide sequence ID" value="NZ_CALUJX010000006.1"/>
</dbReference>
<comment type="caution">
    <text evidence="2">The sequence shown here is derived from an EMBL/GenBank/DDBJ whole genome shotgun (WGS) entry which is preliminary data.</text>
</comment>
<dbReference type="InterPro" id="IPR005325">
    <property type="entry name" value="DUF308_memb"/>
</dbReference>
<feature type="transmembrane region" description="Helical" evidence="1">
    <location>
        <begin position="89"/>
        <end position="108"/>
    </location>
</feature>
<name>A0A921SUS9_9BACT</name>
<reference evidence="2" key="1">
    <citation type="journal article" date="2021" name="PeerJ">
        <title>Extensive microbial diversity within the chicken gut microbiome revealed by metagenomics and culture.</title>
        <authorList>
            <person name="Gilroy R."/>
            <person name="Ravi A."/>
            <person name="Getino M."/>
            <person name="Pursley I."/>
            <person name="Horton D.L."/>
            <person name="Alikhan N.F."/>
            <person name="Baker D."/>
            <person name="Gharbi K."/>
            <person name="Hall N."/>
            <person name="Watson M."/>
            <person name="Adriaenssens E.M."/>
            <person name="Foster-Nyarko E."/>
            <person name="Jarju S."/>
            <person name="Secka A."/>
            <person name="Antonio M."/>
            <person name="Oren A."/>
            <person name="Chaudhuri R.R."/>
            <person name="La Ragione R."/>
            <person name="Hildebrand F."/>
            <person name="Pallen M.J."/>
        </authorList>
    </citation>
    <scope>NUCLEOTIDE SEQUENCE</scope>
    <source>
        <strain evidence="2">CHK121-7720</strain>
    </source>
</reference>
<feature type="transmembrane region" description="Helical" evidence="1">
    <location>
        <begin position="31"/>
        <end position="53"/>
    </location>
</feature>
<keyword evidence="1" id="KW-0812">Transmembrane</keyword>
<keyword evidence="1" id="KW-1133">Transmembrane helix</keyword>
<feature type="transmembrane region" description="Helical" evidence="1">
    <location>
        <begin position="147"/>
        <end position="168"/>
    </location>
</feature>
<dbReference type="Proteomes" id="UP000757103">
    <property type="component" value="Unassembled WGS sequence"/>
</dbReference>
<evidence type="ECO:0000256" key="1">
    <source>
        <dbReference type="SAM" id="Phobius"/>
    </source>
</evidence>
<evidence type="ECO:0000313" key="2">
    <source>
        <dbReference type="EMBL" id="HJG88928.1"/>
    </source>
</evidence>
<feature type="transmembrane region" description="Helical" evidence="1">
    <location>
        <begin position="7"/>
        <end position="25"/>
    </location>
</feature>
<organism evidence="2 3">
    <name type="scientific">Barnesiella viscericola</name>
    <dbReference type="NCBI Taxonomy" id="397865"/>
    <lineage>
        <taxon>Bacteria</taxon>
        <taxon>Pseudomonadati</taxon>
        <taxon>Bacteroidota</taxon>
        <taxon>Bacteroidia</taxon>
        <taxon>Bacteroidales</taxon>
        <taxon>Barnesiellaceae</taxon>
        <taxon>Barnesiella</taxon>
    </lineage>
</organism>
<sequence length="171" mass="18734">MNVFQNPLVRIIASIAVGLLLLFYPNAALPTILLIIGILVGLPSLYTILAYLLSGASKRNEPFPVLSAILLLFGCSLILVPSWYIGVTIYVLGGALVLIGVYQLLYLLTLKKTIKRKAGWVSYLLPVIILLIGIEILVNPFSATERIIVATFGAATLLYGITDLLYYIRLR</sequence>
<feature type="transmembrane region" description="Helical" evidence="1">
    <location>
        <begin position="120"/>
        <end position="141"/>
    </location>
</feature>